<evidence type="ECO:0000313" key="2">
    <source>
        <dbReference type="EMBL" id="KDQ56331.1"/>
    </source>
</evidence>
<protein>
    <submittedName>
        <fullName evidence="2">Uncharacterized protein</fullName>
    </submittedName>
</protein>
<sequence length="244" mass="28160">MSPRDILATLGFGARMKLSVIPLKLPLTFLLLCYYNVAYYIDAIAKYYPPHRQALYALFEKTPEEHLEDARVRDRNQGPPPRKVPDRHVRIAWYPSLDLVNTKVCHVEWDIPLEPCGDLDLGKLKRRWGFDDCSAVDPYRYTLVKPANPDRLTALALRVLQEGQGYVILIEHPSPLRVVLRSWRTSVKNICRKTGMTTEMQLLLLASITLLSLPFISHHCCVVLLSFGWVQFEDVKELMMIDRE</sequence>
<accession>A0A067Q163</accession>
<gene>
    <name evidence="2" type="ORF">JAAARDRAFT_194985</name>
</gene>
<evidence type="ECO:0000313" key="3">
    <source>
        <dbReference type="Proteomes" id="UP000027265"/>
    </source>
</evidence>
<name>A0A067Q163_9AGAM</name>
<organism evidence="2 3">
    <name type="scientific">Jaapia argillacea MUCL 33604</name>
    <dbReference type="NCBI Taxonomy" id="933084"/>
    <lineage>
        <taxon>Eukaryota</taxon>
        <taxon>Fungi</taxon>
        <taxon>Dikarya</taxon>
        <taxon>Basidiomycota</taxon>
        <taxon>Agaricomycotina</taxon>
        <taxon>Agaricomycetes</taxon>
        <taxon>Agaricomycetidae</taxon>
        <taxon>Jaapiales</taxon>
        <taxon>Jaapiaceae</taxon>
        <taxon>Jaapia</taxon>
    </lineage>
</organism>
<keyword evidence="1" id="KW-1133">Transmembrane helix</keyword>
<dbReference type="Proteomes" id="UP000027265">
    <property type="component" value="Unassembled WGS sequence"/>
</dbReference>
<keyword evidence="1" id="KW-0472">Membrane</keyword>
<evidence type="ECO:0000256" key="1">
    <source>
        <dbReference type="SAM" id="Phobius"/>
    </source>
</evidence>
<keyword evidence="1" id="KW-0812">Transmembrane</keyword>
<feature type="transmembrane region" description="Helical" evidence="1">
    <location>
        <begin position="20"/>
        <end position="41"/>
    </location>
</feature>
<reference evidence="3" key="1">
    <citation type="journal article" date="2014" name="Proc. Natl. Acad. Sci. U.S.A.">
        <title>Extensive sampling of basidiomycete genomes demonstrates inadequacy of the white-rot/brown-rot paradigm for wood decay fungi.</title>
        <authorList>
            <person name="Riley R."/>
            <person name="Salamov A.A."/>
            <person name="Brown D.W."/>
            <person name="Nagy L.G."/>
            <person name="Floudas D."/>
            <person name="Held B.W."/>
            <person name="Levasseur A."/>
            <person name="Lombard V."/>
            <person name="Morin E."/>
            <person name="Otillar R."/>
            <person name="Lindquist E.A."/>
            <person name="Sun H."/>
            <person name="LaButti K.M."/>
            <person name="Schmutz J."/>
            <person name="Jabbour D."/>
            <person name="Luo H."/>
            <person name="Baker S.E."/>
            <person name="Pisabarro A.G."/>
            <person name="Walton J.D."/>
            <person name="Blanchette R.A."/>
            <person name="Henrissat B."/>
            <person name="Martin F."/>
            <person name="Cullen D."/>
            <person name="Hibbett D.S."/>
            <person name="Grigoriev I.V."/>
        </authorList>
    </citation>
    <scope>NUCLEOTIDE SEQUENCE [LARGE SCALE GENOMIC DNA]</scope>
    <source>
        <strain evidence="3">MUCL 33604</strain>
    </source>
</reference>
<keyword evidence="3" id="KW-1185">Reference proteome</keyword>
<dbReference type="InParanoid" id="A0A067Q163"/>
<feature type="transmembrane region" description="Helical" evidence="1">
    <location>
        <begin position="202"/>
        <end position="230"/>
    </location>
</feature>
<dbReference type="HOGENOM" id="CLU_1138140_0_0_1"/>
<dbReference type="EMBL" id="KL197722">
    <property type="protein sequence ID" value="KDQ56331.1"/>
    <property type="molecule type" value="Genomic_DNA"/>
</dbReference>
<dbReference type="AlphaFoldDB" id="A0A067Q163"/>
<dbReference type="OrthoDB" id="2796521at2759"/>
<proteinExistence type="predicted"/>